<sequence>MRARPGVGRRAGARGVLGAALLVAASALLVTVPAVSASAHNSVISTTPADGAVVTEQPGTVSLTTNDALLDLGTGAALLVQGPDDRYYGDGCATIDGATASSAVDLGEAGTYTVLWQVVSTDGHPISGEWTFEWQPAEGAVLATGTDAPACGGDATGSGKPDPSATGDASDQAEDGGADAAASGSTDLLWLGAGVVVVLVAGVATWLFVRRRG</sequence>
<keyword evidence="9" id="KW-1185">Reference proteome</keyword>
<dbReference type="PANTHER" id="PTHR34820:SF4">
    <property type="entry name" value="INNER MEMBRANE PROTEIN YEBZ"/>
    <property type="match status" value="1"/>
</dbReference>
<dbReference type="OrthoDB" id="5242236at2"/>
<dbReference type="GO" id="GO:0005507">
    <property type="term" value="F:copper ion binding"/>
    <property type="evidence" value="ECO:0007669"/>
    <property type="project" value="InterPro"/>
</dbReference>
<keyword evidence="6" id="KW-0812">Transmembrane</keyword>
<accession>A0A191WIK1</accession>
<keyword evidence="4" id="KW-0186">Copper</keyword>
<evidence type="ECO:0000256" key="5">
    <source>
        <dbReference type="SAM" id="MobiDB-lite"/>
    </source>
</evidence>
<dbReference type="GO" id="GO:0046688">
    <property type="term" value="P:response to copper ion"/>
    <property type="evidence" value="ECO:0007669"/>
    <property type="project" value="InterPro"/>
</dbReference>
<evidence type="ECO:0000256" key="4">
    <source>
        <dbReference type="ARBA" id="ARBA00023008"/>
    </source>
</evidence>
<evidence type="ECO:0000313" key="9">
    <source>
        <dbReference type="Proteomes" id="UP000078437"/>
    </source>
</evidence>
<dbReference type="KEGG" id="agy:ATC03_16100"/>
<keyword evidence="3" id="KW-0732">Signal</keyword>
<keyword evidence="6" id="KW-1133">Transmembrane helix</keyword>
<dbReference type="Pfam" id="PF04234">
    <property type="entry name" value="CopC"/>
    <property type="match status" value="1"/>
</dbReference>
<evidence type="ECO:0000256" key="6">
    <source>
        <dbReference type="SAM" id="Phobius"/>
    </source>
</evidence>
<dbReference type="PANTHER" id="PTHR34820">
    <property type="entry name" value="INNER MEMBRANE PROTEIN YEBZ"/>
    <property type="match status" value="1"/>
</dbReference>
<dbReference type="STRING" id="453304.ATC03_16100"/>
<reference evidence="8 9" key="1">
    <citation type="journal article" date="2016" name="Int. J. Syst. Evol. Microbiol.">
        <title>Agromyces aureus sp. nov., isolated from the rhizosphere of Salix caprea L. grown in a heavy-metal-contaminated soil.</title>
        <authorList>
            <person name="Corretto E."/>
            <person name="Antonielli L."/>
            <person name="Sessitsch A."/>
            <person name="Compant S."/>
            <person name="Gorfer M."/>
            <person name="Kuffner M."/>
            <person name="Brader G."/>
        </authorList>
    </citation>
    <scope>NUCLEOTIDE SEQUENCE [LARGE SCALE GENOMIC DNA]</scope>
    <source>
        <strain evidence="8 9">AR33</strain>
    </source>
</reference>
<evidence type="ECO:0000256" key="1">
    <source>
        <dbReference type="ARBA" id="ARBA00004196"/>
    </source>
</evidence>
<keyword evidence="6" id="KW-0472">Membrane</keyword>
<name>A0A191WIK1_9MICO</name>
<evidence type="ECO:0000259" key="7">
    <source>
        <dbReference type="Pfam" id="PF04234"/>
    </source>
</evidence>
<organism evidence="8 9">
    <name type="scientific">Agromyces aureus</name>
    <dbReference type="NCBI Taxonomy" id="453304"/>
    <lineage>
        <taxon>Bacteria</taxon>
        <taxon>Bacillati</taxon>
        <taxon>Actinomycetota</taxon>
        <taxon>Actinomycetes</taxon>
        <taxon>Micrococcales</taxon>
        <taxon>Microbacteriaceae</taxon>
        <taxon>Agromyces</taxon>
    </lineage>
</organism>
<dbReference type="RefSeq" id="WP_067879288.1">
    <property type="nucleotide sequence ID" value="NZ_CP013979.1"/>
</dbReference>
<feature type="region of interest" description="Disordered" evidence="5">
    <location>
        <begin position="146"/>
        <end position="179"/>
    </location>
</feature>
<dbReference type="GO" id="GO:0006825">
    <property type="term" value="P:copper ion transport"/>
    <property type="evidence" value="ECO:0007669"/>
    <property type="project" value="InterPro"/>
</dbReference>
<dbReference type="GO" id="GO:0042597">
    <property type="term" value="C:periplasmic space"/>
    <property type="evidence" value="ECO:0007669"/>
    <property type="project" value="InterPro"/>
</dbReference>
<feature type="transmembrane region" description="Helical" evidence="6">
    <location>
        <begin position="188"/>
        <end position="209"/>
    </location>
</feature>
<evidence type="ECO:0000313" key="8">
    <source>
        <dbReference type="EMBL" id="ANJ28004.1"/>
    </source>
</evidence>
<evidence type="ECO:0000256" key="3">
    <source>
        <dbReference type="ARBA" id="ARBA00022729"/>
    </source>
</evidence>
<feature type="domain" description="CopC" evidence="7">
    <location>
        <begin position="40"/>
        <end position="133"/>
    </location>
</feature>
<dbReference type="GO" id="GO:0030313">
    <property type="term" value="C:cell envelope"/>
    <property type="evidence" value="ECO:0007669"/>
    <property type="project" value="UniProtKB-SubCell"/>
</dbReference>
<dbReference type="GO" id="GO:0005886">
    <property type="term" value="C:plasma membrane"/>
    <property type="evidence" value="ECO:0007669"/>
    <property type="project" value="TreeGrafter"/>
</dbReference>
<protein>
    <recommendedName>
        <fullName evidence="7">CopC domain-containing protein</fullName>
    </recommendedName>
</protein>
<reference evidence="9" key="2">
    <citation type="submission" date="2016-01" db="EMBL/GenBank/DDBJ databases">
        <title>Complete genome sequence of Agromyces aureus AR33T and comparison with related organisms.</title>
        <authorList>
            <person name="Corretto E."/>
            <person name="Antonielli L."/>
            <person name="Sessitsch A."/>
            <person name="Brader G."/>
        </authorList>
    </citation>
    <scope>NUCLEOTIDE SEQUENCE [LARGE SCALE GENOMIC DNA]</scope>
    <source>
        <strain evidence="9">AR33</strain>
    </source>
</reference>
<dbReference type="EMBL" id="CP013979">
    <property type="protein sequence ID" value="ANJ28004.1"/>
    <property type="molecule type" value="Genomic_DNA"/>
</dbReference>
<dbReference type="AlphaFoldDB" id="A0A191WIK1"/>
<proteinExistence type="predicted"/>
<dbReference type="Proteomes" id="UP000078437">
    <property type="component" value="Chromosome"/>
</dbReference>
<gene>
    <name evidence="8" type="ORF">ATC03_16100</name>
</gene>
<dbReference type="InterPro" id="IPR032694">
    <property type="entry name" value="CopC/D"/>
</dbReference>
<comment type="subcellular location">
    <subcellularLocation>
        <location evidence="1">Cell envelope</location>
    </subcellularLocation>
</comment>
<dbReference type="InterPro" id="IPR014756">
    <property type="entry name" value="Ig_E-set"/>
</dbReference>
<dbReference type="Gene3D" id="2.60.40.1220">
    <property type="match status" value="1"/>
</dbReference>
<evidence type="ECO:0000256" key="2">
    <source>
        <dbReference type="ARBA" id="ARBA00022723"/>
    </source>
</evidence>
<keyword evidence="2" id="KW-0479">Metal-binding</keyword>
<dbReference type="InterPro" id="IPR007348">
    <property type="entry name" value="CopC_dom"/>
</dbReference>
<dbReference type="SUPFAM" id="SSF81296">
    <property type="entry name" value="E set domains"/>
    <property type="match status" value="1"/>
</dbReference>
<dbReference type="InterPro" id="IPR014755">
    <property type="entry name" value="Cu-Rt/internalin_Ig-like"/>
</dbReference>